<protein>
    <submittedName>
        <fullName evidence="2">Uncharacterized protein</fullName>
    </submittedName>
</protein>
<organism evidence="2 3">
    <name type="scientific">Dipteronia sinensis</name>
    <dbReference type="NCBI Taxonomy" id="43782"/>
    <lineage>
        <taxon>Eukaryota</taxon>
        <taxon>Viridiplantae</taxon>
        <taxon>Streptophyta</taxon>
        <taxon>Embryophyta</taxon>
        <taxon>Tracheophyta</taxon>
        <taxon>Spermatophyta</taxon>
        <taxon>Magnoliopsida</taxon>
        <taxon>eudicotyledons</taxon>
        <taxon>Gunneridae</taxon>
        <taxon>Pentapetalae</taxon>
        <taxon>rosids</taxon>
        <taxon>malvids</taxon>
        <taxon>Sapindales</taxon>
        <taxon>Sapindaceae</taxon>
        <taxon>Hippocastanoideae</taxon>
        <taxon>Acereae</taxon>
        <taxon>Dipteronia</taxon>
    </lineage>
</organism>
<feature type="region of interest" description="Disordered" evidence="1">
    <location>
        <begin position="249"/>
        <end position="274"/>
    </location>
</feature>
<feature type="region of interest" description="Disordered" evidence="1">
    <location>
        <begin position="91"/>
        <end position="216"/>
    </location>
</feature>
<name>A0AAD9ZJZ5_9ROSI</name>
<feature type="compositionally biased region" description="Basic and acidic residues" evidence="1">
    <location>
        <begin position="249"/>
        <end position="263"/>
    </location>
</feature>
<dbReference type="PANTHER" id="PTHR35692:SF1">
    <property type="entry name" value="F26F24.11"/>
    <property type="match status" value="1"/>
</dbReference>
<keyword evidence="3" id="KW-1185">Reference proteome</keyword>
<proteinExistence type="predicted"/>
<feature type="compositionally biased region" description="Basic and acidic residues" evidence="1">
    <location>
        <begin position="91"/>
        <end position="113"/>
    </location>
</feature>
<gene>
    <name evidence="2" type="ORF">Dsin_030748</name>
</gene>
<evidence type="ECO:0000256" key="1">
    <source>
        <dbReference type="SAM" id="MobiDB-lite"/>
    </source>
</evidence>
<comment type="caution">
    <text evidence="2">The sequence shown here is derived from an EMBL/GenBank/DDBJ whole genome shotgun (WGS) entry which is preliminary data.</text>
</comment>
<evidence type="ECO:0000313" key="2">
    <source>
        <dbReference type="EMBL" id="KAK3183462.1"/>
    </source>
</evidence>
<dbReference type="Proteomes" id="UP001281410">
    <property type="component" value="Unassembled WGS sequence"/>
</dbReference>
<reference evidence="2" key="1">
    <citation type="journal article" date="2023" name="Plant J.">
        <title>Genome sequences and population genomics provide insights into the demographic history, inbreeding, and mutation load of two 'living fossil' tree species of Dipteronia.</title>
        <authorList>
            <person name="Feng Y."/>
            <person name="Comes H.P."/>
            <person name="Chen J."/>
            <person name="Zhu S."/>
            <person name="Lu R."/>
            <person name="Zhang X."/>
            <person name="Li P."/>
            <person name="Qiu J."/>
            <person name="Olsen K.M."/>
            <person name="Qiu Y."/>
        </authorList>
    </citation>
    <scope>NUCLEOTIDE SEQUENCE</scope>
    <source>
        <strain evidence="2">NBL</strain>
    </source>
</reference>
<sequence>MADFGYLSDTDDSAVDELISQTKELCVLEQVSAVNCSGFTDSLLPTELEQRFRKLKSFPATKPKPPTNINDTHYAKSLSHLKSQVDHKAECETFSDSKKNPDGKMGLEGKPVPEYDSSPINSCNSSTENEIFSDSKQNPDGKTDLKEKSKRESVSVSVPKLKSSSKSCSSPLSSSNSWKVSRSRSPSPPLKSGCLWCSPKSGSKKKSKDKENRVLSSSLDWGKTDEFLSDLSTFSAKEQQKMLKKAIKEEEKVSREADEDRQMGKASLYEDEGS</sequence>
<accession>A0AAD9ZJZ5</accession>
<dbReference type="EMBL" id="JANJYJ010000010">
    <property type="protein sequence ID" value="KAK3183462.1"/>
    <property type="molecule type" value="Genomic_DNA"/>
</dbReference>
<feature type="compositionally biased region" description="Low complexity" evidence="1">
    <location>
        <begin position="154"/>
        <end position="185"/>
    </location>
</feature>
<evidence type="ECO:0000313" key="3">
    <source>
        <dbReference type="Proteomes" id="UP001281410"/>
    </source>
</evidence>
<feature type="compositionally biased region" description="Polar residues" evidence="1">
    <location>
        <begin position="118"/>
        <end position="136"/>
    </location>
</feature>
<dbReference type="PANTHER" id="PTHR35692">
    <property type="entry name" value="F26F24.11"/>
    <property type="match status" value="1"/>
</dbReference>
<feature type="compositionally biased region" description="Basic and acidic residues" evidence="1">
    <location>
        <begin position="137"/>
        <end position="153"/>
    </location>
</feature>
<dbReference type="AlphaFoldDB" id="A0AAD9ZJZ5"/>